<keyword evidence="2" id="KW-1185">Reference proteome</keyword>
<dbReference type="InterPro" id="IPR032710">
    <property type="entry name" value="NTF2-like_dom_sf"/>
</dbReference>
<accession>A0ABW4Y3D7</accession>
<proteinExistence type="predicted"/>
<protein>
    <submittedName>
        <fullName evidence="1">Nuclear transport factor 2 family protein</fullName>
    </submittedName>
</protein>
<comment type="caution">
    <text evidence="1">The sequence shown here is derived from an EMBL/GenBank/DDBJ whole genome shotgun (WGS) entry which is preliminary data.</text>
</comment>
<evidence type="ECO:0000313" key="2">
    <source>
        <dbReference type="Proteomes" id="UP001597342"/>
    </source>
</evidence>
<dbReference type="SUPFAM" id="SSF54427">
    <property type="entry name" value="NTF2-like"/>
    <property type="match status" value="1"/>
</dbReference>
<organism evidence="1 2">
    <name type="scientific">Flagellimonas iocasae</name>
    <dbReference type="NCBI Taxonomy" id="2055905"/>
    <lineage>
        <taxon>Bacteria</taxon>
        <taxon>Pseudomonadati</taxon>
        <taxon>Bacteroidota</taxon>
        <taxon>Flavobacteriia</taxon>
        <taxon>Flavobacteriales</taxon>
        <taxon>Flavobacteriaceae</taxon>
        <taxon>Flagellimonas</taxon>
    </lineage>
</organism>
<gene>
    <name evidence="1" type="ORF">ACFSJE_15310</name>
</gene>
<dbReference type="RefSeq" id="WP_379831740.1">
    <property type="nucleotide sequence ID" value="NZ_JBHUHU010000005.1"/>
</dbReference>
<dbReference type="Gene3D" id="3.10.450.50">
    <property type="match status" value="1"/>
</dbReference>
<evidence type="ECO:0000313" key="1">
    <source>
        <dbReference type="EMBL" id="MFD2101156.1"/>
    </source>
</evidence>
<name>A0ABW4Y3D7_9FLAO</name>
<reference evidence="2" key="1">
    <citation type="journal article" date="2019" name="Int. J. Syst. Evol. Microbiol.">
        <title>The Global Catalogue of Microorganisms (GCM) 10K type strain sequencing project: providing services to taxonomists for standard genome sequencing and annotation.</title>
        <authorList>
            <consortium name="The Broad Institute Genomics Platform"/>
            <consortium name="The Broad Institute Genome Sequencing Center for Infectious Disease"/>
            <person name="Wu L."/>
            <person name="Ma J."/>
        </authorList>
    </citation>
    <scope>NUCLEOTIDE SEQUENCE [LARGE SCALE GENOMIC DNA]</scope>
    <source>
        <strain evidence="2">JCM 3389</strain>
    </source>
</reference>
<sequence>MNLPKVLTELVKAQDNFDSTSYANCFAETAVVVDEGKTYNGKNEIKSWIEKANKEYQVTMKPLEYSETTEILTAEVSGNFPGSSVILSYNLNFKNELIQSMRITS</sequence>
<dbReference type="Proteomes" id="UP001597342">
    <property type="component" value="Unassembled WGS sequence"/>
</dbReference>
<dbReference type="EMBL" id="JBHUHU010000005">
    <property type="protein sequence ID" value="MFD2101156.1"/>
    <property type="molecule type" value="Genomic_DNA"/>
</dbReference>